<keyword evidence="5" id="KW-0808">Transferase</keyword>
<keyword evidence="16" id="KW-0325">Glycoprotein</keyword>
<dbReference type="SUPFAM" id="SSF56112">
    <property type="entry name" value="Protein kinase-like (PK-like)"/>
    <property type="match status" value="1"/>
</dbReference>
<evidence type="ECO:0000256" key="20">
    <source>
        <dbReference type="SAM" id="SignalP"/>
    </source>
</evidence>
<keyword evidence="13" id="KW-0460">Magnesium</keyword>
<proteinExistence type="predicted"/>
<dbReference type="SMART" id="SM00220">
    <property type="entry name" value="S_TKc"/>
    <property type="match status" value="1"/>
</dbReference>
<dbReference type="EMBL" id="KZ679014">
    <property type="protein sequence ID" value="PSS12794.1"/>
    <property type="molecule type" value="Genomic_DNA"/>
</dbReference>
<dbReference type="FunFam" id="1.20.1440.180:FF:000002">
    <property type="entry name" value="Serine/threonine-protein kinase/endoribonuclease IRE1"/>
    <property type="match status" value="1"/>
</dbReference>
<keyword evidence="15" id="KW-0472">Membrane</keyword>
<dbReference type="GO" id="GO:0004521">
    <property type="term" value="F:RNA endonuclease activity"/>
    <property type="evidence" value="ECO:0007669"/>
    <property type="project" value="InterPro"/>
</dbReference>
<dbReference type="GO" id="GO:0004674">
    <property type="term" value="F:protein serine/threonine kinase activity"/>
    <property type="evidence" value="ECO:0007669"/>
    <property type="project" value="UniProtKB-KW"/>
</dbReference>
<dbReference type="Gene3D" id="1.20.1440.180">
    <property type="entry name" value="KEN domain"/>
    <property type="match status" value="1"/>
</dbReference>
<evidence type="ECO:0000256" key="4">
    <source>
        <dbReference type="ARBA" id="ARBA00022527"/>
    </source>
</evidence>
<evidence type="ECO:0000256" key="15">
    <source>
        <dbReference type="ARBA" id="ARBA00023136"/>
    </source>
</evidence>
<dbReference type="GeneID" id="36569156"/>
<evidence type="ECO:0000256" key="5">
    <source>
        <dbReference type="ARBA" id="ARBA00022679"/>
    </source>
</evidence>
<dbReference type="InterPro" id="IPR015943">
    <property type="entry name" value="WD40/YVTN_repeat-like_dom_sf"/>
</dbReference>
<comment type="cofactor">
    <cofactor evidence="1">
        <name>Mg(2+)</name>
        <dbReference type="ChEBI" id="CHEBI:18420"/>
    </cofactor>
</comment>
<dbReference type="PANTHER" id="PTHR13954:SF6">
    <property type="entry name" value="NON-SPECIFIC SERINE_THREONINE PROTEIN KINASE"/>
    <property type="match status" value="1"/>
</dbReference>
<feature type="region of interest" description="Disordered" evidence="19">
    <location>
        <begin position="575"/>
        <end position="689"/>
    </location>
</feature>
<evidence type="ECO:0000313" key="24">
    <source>
        <dbReference type="Proteomes" id="UP000241818"/>
    </source>
</evidence>
<comment type="catalytic activity">
    <reaction evidence="17">
        <text>L-threonyl-[protein] + ATP = O-phospho-L-threonyl-[protein] + ADP + H(+)</text>
        <dbReference type="Rhea" id="RHEA:46608"/>
        <dbReference type="Rhea" id="RHEA-COMP:11060"/>
        <dbReference type="Rhea" id="RHEA-COMP:11605"/>
        <dbReference type="ChEBI" id="CHEBI:15378"/>
        <dbReference type="ChEBI" id="CHEBI:30013"/>
        <dbReference type="ChEBI" id="CHEBI:30616"/>
        <dbReference type="ChEBI" id="CHEBI:61977"/>
        <dbReference type="ChEBI" id="CHEBI:456216"/>
        <dbReference type="EC" id="2.7.11.1"/>
    </reaction>
    <physiologicalReaction direction="left-to-right" evidence="17">
        <dbReference type="Rhea" id="RHEA:46609"/>
    </physiologicalReaction>
</comment>
<dbReference type="GO" id="GO:0070059">
    <property type="term" value="P:intrinsic apoptotic signaling pathway in response to endoplasmic reticulum stress"/>
    <property type="evidence" value="ECO:0007669"/>
    <property type="project" value="TreeGrafter"/>
</dbReference>
<keyword evidence="24" id="KW-1185">Reference proteome</keyword>
<dbReference type="PANTHER" id="PTHR13954">
    <property type="entry name" value="IRE1-RELATED"/>
    <property type="match status" value="1"/>
</dbReference>
<dbReference type="PROSITE" id="PS51392">
    <property type="entry name" value="KEN"/>
    <property type="match status" value="1"/>
</dbReference>
<dbReference type="InterPro" id="IPR011009">
    <property type="entry name" value="Kinase-like_dom_sf"/>
</dbReference>
<feature type="domain" description="KEN" evidence="22">
    <location>
        <begin position="1031"/>
        <end position="1163"/>
    </location>
</feature>
<feature type="region of interest" description="Disordered" evidence="19">
    <location>
        <begin position="101"/>
        <end position="120"/>
    </location>
</feature>
<dbReference type="GO" id="GO:0046872">
    <property type="term" value="F:metal ion binding"/>
    <property type="evidence" value="ECO:0007669"/>
    <property type="project" value="UniProtKB-KW"/>
</dbReference>
<protein>
    <recommendedName>
        <fullName evidence="3">non-specific serine/threonine protein kinase</fullName>
        <ecNumber evidence="3">2.7.11.1</ecNumber>
    </recommendedName>
</protein>
<feature type="chain" id="PRO_5015474792" description="non-specific serine/threonine protein kinase" evidence="20">
    <location>
        <begin position="33"/>
        <end position="1166"/>
    </location>
</feature>
<dbReference type="InterPro" id="IPR008271">
    <property type="entry name" value="Ser/Thr_kinase_AS"/>
</dbReference>
<evidence type="ECO:0000256" key="18">
    <source>
        <dbReference type="ARBA" id="ARBA00048977"/>
    </source>
</evidence>
<dbReference type="InterPro" id="IPR038357">
    <property type="entry name" value="KEN_sf"/>
</dbReference>
<dbReference type="AlphaFoldDB" id="A0A2T3AVT9"/>
<feature type="compositionally biased region" description="Basic and acidic residues" evidence="19">
    <location>
        <begin position="674"/>
        <end position="687"/>
    </location>
</feature>
<keyword evidence="12" id="KW-0067">ATP-binding</keyword>
<evidence type="ECO:0000256" key="10">
    <source>
        <dbReference type="ARBA" id="ARBA00022777"/>
    </source>
</evidence>
<dbReference type="FunCoup" id="A0A2T3AVT9">
    <property type="interactions" value="113"/>
</dbReference>
<dbReference type="Proteomes" id="UP000241818">
    <property type="component" value="Unassembled WGS sequence"/>
</dbReference>
<dbReference type="EC" id="2.7.11.1" evidence="3"/>
<dbReference type="CDD" id="cd13982">
    <property type="entry name" value="STKc_IRE1"/>
    <property type="match status" value="1"/>
</dbReference>
<feature type="compositionally biased region" description="Basic and acidic residues" evidence="19">
    <location>
        <begin position="610"/>
        <end position="619"/>
    </location>
</feature>
<dbReference type="STRING" id="857342.A0A2T3AVT9"/>
<gene>
    <name evidence="23" type="ORF">M430DRAFT_106336</name>
</gene>
<evidence type="ECO:0000256" key="7">
    <source>
        <dbReference type="ARBA" id="ARBA00022723"/>
    </source>
</evidence>
<dbReference type="GO" id="GO:0005524">
    <property type="term" value="F:ATP binding"/>
    <property type="evidence" value="ECO:0007669"/>
    <property type="project" value="UniProtKB-KW"/>
</dbReference>
<dbReference type="GO" id="GO:0051082">
    <property type="term" value="F:unfolded protein binding"/>
    <property type="evidence" value="ECO:0007669"/>
    <property type="project" value="TreeGrafter"/>
</dbReference>
<reference evidence="23 24" key="1">
    <citation type="journal article" date="2018" name="New Phytol.">
        <title>Comparative genomics and transcriptomics depict ericoid mycorrhizal fungi as versatile saprotrophs and plant mutualists.</title>
        <authorList>
            <person name="Martino E."/>
            <person name="Morin E."/>
            <person name="Grelet G.A."/>
            <person name="Kuo A."/>
            <person name="Kohler A."/>
            <person name="Daghino S."/>
            <person name="Barry K.W."/>
            <person name="Cichocki N."/>
            <person name="Clum A."/>
            <person name="Dockter R.B."/>
            <person name="Hainaut M."/>
            <person name="Kuo R.C."/>
            <person name="LaButti K."/>
            <person name="Lindahl B.D."/>
            <person name="Lindquist E.A."/>
            <person name="Lipzen A."/>
            <person name="Khouja H.R."/>
            <person name="Magnuson J."/>
            <person name="Murat C."/>
            <person name="Ohm R.A."/>
            <person name="Singer S.W."/>
            <person name="Spatafora J.W."/>
            <person name="Wang M."/>
            <person name="Veneault-Fourrey C."/>
            <person name="Henrissat B."/>
            <person name="Grigoriev I.V."/>
            <person name="Martin F.M."/>
            <person name="Perotto S."/>
        </authorList>
    </citation>
    <scope>NUCLEOTIDE SEQUENCE [LARGE SCALE GENOMIC DNA]</scope>
    <source>
        <strain evidence="23 24">ATCC 22711</strain>
    </source>
</reference>
<evidence type="ECO:0000256" key="14">
    <source>
        <dbReference type="ARBA" id="ARBA00022989"/>
    </source>
</evidence>
<dbReference type="CDD" id="cd09769">
    <property type="entry name" value="Luminal_IRE1"/>
    <property type="match status" value="1"/>
</dbReference>
<keyword evidence="9" id="KW-0547">Nucleotide-binding</keyword>
<dbReference type="InterPro" id="IPR045133">
    <property type="entry name" value="IRE1/2-like"/>
</dbReference>
<dbReference type="GO" id="GO:0006397">
    <property type="term" value="P:mRNA processing"/>
    <property type="evidence" value="ECO:0007669"/>
    <property type="project" value="InterPro"/>
</dbReference>
<dbReference type="InParanoid" id="A0A2T3AVT9"/>
<dbReference type="RefSeq" id="XP_024718785.1">
    <property type="nucleotide sequence ID" value="XM_024861075.1"/>
</dbReference>
<dbReference type="PROSITE" id="PS00108">
    <property type="entry name" value="PROTEIN_KINASE_ST"/>
    <property type="match status" value="1"/>
</dbReference>
<comment type="catalytic activity">
    <reaction evidence="18">
        <text>L-seryl-[protein] + ATP = O-phospho-L-seryl-[protein] + ADP + H(+)</text>
        <dbReference type="Rhea" id="RHEA:17989"/>
        <dbReference type="Rhea" id="RHEA-COMP:9863"/>
        <dbReference type="Rhea" id="RHEA-COMP:11604"/>
        <dbReference type="ChEBI" id="CHEBI:15378"/>
        <dbReference type="ChEBI" id="CHEBI:29999"/>
        <dbReference type="ChEBI" id="CHEBI:30616"/>
        <dbReference type="ChEBI" id="CHEBI:83421"/>
        <dbReference type="ChEBI" id="CHEBI:456216"/>
        <dbReference type="EC" id="2.7.11.1"/>
    </reaction>
    <physiologicalReaction direction="left-to-right" evidence="18">
        <dbReference type="Rhea" id="RHEA:17990"/>
    </physiologicalReaction>
</comment>
<keyword evidence="11" id="KW-0378">Hydrolase</keyword>
<dbReference type="CDD" id="cd10422">
    <property type="entry name" value="RNase_Ire1"/>
    <property type="match status" value="1"/>
</dbReference>
<keyword evidence="4" id="KW-0723">Serine/threonine-protein kinase</keyword>
<feature type="domain" description="Protein kinase" evidence="21">
    <location>
        <begin position="733"/>
        <end position="1028"/>
    </location>
</feature>
<evidence type="ECO:0000259" key="21">
    <source>
        <dbReference type="PROSITE" id="PS50011"/>
    </source>
</evidence>
<dbReference type="InterPro" id="IPR010513">
    <property type="entry name" value="KEN_dom"/>
</dbReference>
<evidence type="ECO:0000256" key="17">
    <source>
        <dbReference type="ARBA" id="ARBA00048659"/>
    </source>
</evidence>
<sequence length="1166" mass="130522">MPRRRPPRDGLVVNNLILFAAAFLILPWLVEAQQQQRPSVRERHDAPLENLEPEALHTLEATTIPQQLETPLIAGRRKSTYNKYFKNDASAIATLAPADTAVAAPPPRRSSRATAGLASPQSARSLEDWEVEDFVLLATVDGKLYARDRKSGKEKWSLEVDKPMVETTYHRRNRSELQENYDPITIDDYLWIVEPSREGSLYVYRPGGPNPGLVNTGLTMKKLVEEMSPYSDEDPAVTYTGEKKTTMIVIDAQTGRVLKWFGSTGALVNDENCLNTNGFLDKDSEECSTSSTLTIGRTEYTVGISGAKDGRQIATLKFSEWVPNNYDHDLQRQYHTTLDNKYIYTSHDGGVIGFDLDRTSANEPGRLFKHKFASPVVRVFDVARPWGSEDNDPNLIILPQPMPPDPIEDEASAAHRARSIFLNHTEDGSWYAMSGKFYPLAVQGIRQAPCEQQEWRQRGPSWDSLNDLQLSQALVGLHSIDHVSNERLLTISAPSSNDNQSNDAATDTVPALLPEPSILQRIQLLPGVAANSLLEFVKNPMLIILLIAVLVSNQRQVRTWIGRLGHKYGIRFLEPPTDSGTVDATLPPKASESKTVGVPSSGRTSLTPEVRVEEVKAPKAEGVAENGNGEMDKLTRVNSLEVPSPEDPTASPGKEKRKAHRGRRGGVKHKKNRDRATSQDASQEHKIPATVEDAVRDAQNMGEQTKLEPDIRTLSHDPSEVSGPIIRVGSLIVNTDKLIGTGSNGTMVFEGNFDGRDVAVKRMLMQFYDIASQETKLLRESDDHPNVIRYFAQQQAAGFLYIALELCPASLADVIDKPYLHRELAQSGEKDLPHVLYQITNGLQHLHSLRIVHRDLKPQNILVTMGKDGKPRLLVSDFGLCKKLEGEQSSFRATTAHAAGTSGWRAPELLLDDDARDGPAMVDASTNGDSSGALVSSDLMPNRRATRAIDIFSLGLVFFYVLTKGSHPFDCGDRYMREVNIRKGNYSLKNLEVLGDFAFEAKDLIGSMLAPEPRRRPTARQVMAHPFFWSAKKRLNFLCDVSDHFEKEVRDPPSPALRELERWAPEICRGDFLKPLGKEFVESMGKQRKYTGTRLLDLLRALRNKRNHYEDMSDKLKKDVGPLPDGYLNFWTRRFPNLLITCWNVVYDVQWDETDRFREYYLPAGL</sequence>
<dbReference type="Pfam" id="PF00069">
    <property type="entry name" value="Pkinase"/>
    <property type="match status" value="1"/>
</dbReference>
<evidence type="ECO:0000256" key="19">
    <source>
        <dbReference type="SAM" id="MobiDB-lite"/>
    </source>
</evidence>
<dbReference type="InterPro" id="IPR011047">
    <property type="entry name" value="Quinoprotein_ADH-like_sf"/>
</dbReference>
<evidence type="ECO:0000256" key="8">
    <source>
        <dbReference type="ARBA" id="ARBA00022729"/>
    </source>
</evidence>
<evidence type="ECO:0000256" key="13">
    <source>
        <dbReference type="ARBA" id="ARBA00022842"/>
    </source>
</evidence>
<evidence type="ECO:0000256" key="11">
    <source>
        <dbReference type="ARBA" id="ARBA00022801"/>
    </source>
</evidence>
<dbReference type="SUPFAM" id="SSF50998">
    <property type="entry name" value="Quinoprotein alcohol dehydrogenase-like"/>
    <property type="match status" value="1"/>
</dbReference>
<feature type="signal peptide" evidence="20">
    <location>
        <begin position="1"/>
        <end position="32"/>
    </location>
</feature>
<evidence type="ECO:0000313" key="23">
    <source>
        <dbReference type="EMBL" id="PSS12794.1"/>
    </source>
</evidence>
<evidence type="ECO:0000256" key="9">
    <source>
        <dbReference type="ARBA" id="ARBA00022741"/>
    </source>
</evidence>
<evidence type="ECO:0000259" key="22">
    <source>
        <dbReference type="PROSITE" id="PS51392"/>
    </source>
</evidence>
<dbReference type="GO" id="GO:0016787">
    <property type="term" value="F:hydrolase activity"/>
    <property type="evidence" value="ECO:0007669"/>
    <property type="project" value="UniProtKB-KW"/>
</dbReference>
<dbReference type="OrthoDB" id="63989at2759"/>
<dbReference type="Gene3D" id="3.30.200.20">
    <property type="entry name" value="Phosphorylase Kinase, domain 1"/>
    <property type="match status" value="1"/>
</dbReference>
<name>A0A2T3AVT9_AMORE</name>
<dbReference type="FunFam" id="3.30.200.20:FF:000077">
    <property type="entry name" value="Putative Serine/threonine-protein kinase/endoribonuclease IRE1"/>
    <property type="match status" value="1"/>
</dbReference>
<evidence type="ECO:0000256" key="3">
    <source>
        <dbReference type="ARBA" id="ARBA00012513"/>
    </source>
</evidence>
<organism evidence="23 24">
    <name type="scientific">Amorphotheca resinae ATCC 22711</name>
    <dbReference type="NCBI Taxonomy" id="857342"/>
    <lineage>
        <taxon>Eukaryota</taxon>
        <taxon>Fungi</taxon>
        <taxon>Dikarya</taxon>
        <taxon>Ascomycota</taxon>
        <taxon>Pezizomycotina</taxon>
        <taxon>Leotiomycetes</taxon>
        <taxon>Helotiales</taxon>
        <taxon>Amorphothecaceae</taxon>
        <taxon>Amorphotheca</taxon>
    </lineage>
</organism>
<dbReference type="GO" id="GO:0036498">
    <property type="term" value="P:IRE1-mediated unfolded protein response"/>
    <property type="evidence" value="ECO:0007669"/>
    <property type="project" value="TreeGrafter"/>
</dbReference>
<evidence type="ECO:0000256" key="6">
    <source>
        <dbReference type="ARBA" id="ARBA00022692"/>
    </source>
</evidence>
<comment type="subcellular location">
    <subcellularLocation>
        <location evidence="2">Membrane</location>
        <topology evidence="2">Single-pass type I membrane protein</topology>
    </subcellularLocation>
</comment>
<keyword evidence="6" id="KW-0812">Transmembrane</keyword>
<keyword evidence="14" id="KW-1133">Transmembrane helix</keyword>
<accession>A0A2T3AVT9</accession>
<dbReference type="FunFam" id="1.10.510.10:FF:000572">
    <property type="entry name" value="Serine/threonine-protein kinase/endoribonuclease IRE1"/>
    <property type="match status" value="1"/>
</dbReference>
<keyword evidence="7" id="KW-0479">Metal-binding</keyword>
<evidence type="ECO:0000256" key="16">
    <source>
        <dbReference type="ARBA" id="ARBA00023180"/>
    </source>
</evidence>
<dbReference type="Gene3D" id="2.130.10.10">
    <property type="entry name" value="YVTN repeat-like/Quinoprotein amine dehydrogenase"/>
    <property type="match status" value="1"/>
</dbReference>
<dbReference type="Gene3D" id="1.10.510.10">
    <property type="entry name" value="Transferase(Phosphotransferase) domain 1"/>
    <property type="match status" value="1"/>
</dbReference>
<dbReference type="InterPro" id="IPR000719">
    <property type="entry name" value="Prot_kinase_dom"/>
</dbReference>
<evidence type="ECO:0000256" key="2">
    <source>
        <dbReference type="ARBA" id="ARBA00004479"/>
    </source>
</evidence>
<dbReference type="PROSITE" id="PS50011">
    <property type="entry name" value="PROTEIN_KINASE_DOM"/>
    <property type="match status" value="1"/>
</dbReference>
<evidence type="ECO:0000256" key="1">
    <source>
        <dbReference type="ARBA" id="ARBA00001946"/>
    </source>
</evidence>
<evidence type="ECO:0000256" key="12">
    <source>
        <dbReference type="ARBA" id="ARBA00022840"/>
    </source>
</evidence>
<keyword evidence="10" id="KW-0418">Kinase</keyword>
<dbReference type="SMART" id="SM00580">
    <property type="entry name" value="PUG"/>
    <property type="match status" value="1"/>
</dbReference>
<dbReference type="GO" id="GO:1990604">
    <property type="term" value="C:IRE1-TRAF2-ASK1 complex"/>
    <property type="evidence" value="ECO:0007669"/>
    <property type="project" value="TreeGrafter"/>
</dbReference>
<keyword evidence="8 20" id="KW-0732">Signal</keyword>
<dbReference type="Pfam" id="PF06479">
    <property type="entry name" value="Ribonuc_2-5A"/>
    <property type="match status" value="1"/>
</dbReference>
<feature type="compositionally biased region" description="Basic residues" evidence="19">
    <location>
        <begin position="655"/>
        <end position="673"/>
    </location>
</feature>